<feature type="transmembrane region" description="Helical" evidence="7">
    <location>
        <begin position="148"/>
        <end position="170"/>
    </location>
</feature>
<dbReference type="NCBIfam" id="TIGR00247">
    <property type="entry name" value="endolytic transglycosylase MltG"/>
    <property type="match status" value="1"/>
</dbReference>
<reference evidence="9" key="1">
    <citation type="journal article" date="2014" name="Int. J. Syst. Evol. Microbiol.">
        <title>Complete genome of a new Firmicutes species belonging to the dominant human colonic microbiota ('Ruminococcus bicirculans') reveals two chromosomes and a selective capacity to utilize plant glucans.</title>
        <authorList>
            <consortium name="NISC Comparative Sequencing Program"/>
            <person name="Wegmann U."/>
            <person name="Louis P."/>
            <person name="Goesmann A."/>
            <person name="Henrissat B."/>
            <person name="Duncan S.H."/>
            <person name="Flint H.J."/>
        </authorList>
    </citation>
    <scope>NUCLEOTIDE SEQUENCE</scope>
    <source>
        <strain evidence="9">JCM 17590</strain>
    </source>
</reference>
<evidence type="ECO:0000256" key="2">
    <source>
        <dbReference type="ARBA" id="ARBA00022692"/>
    </source>
</evidence>
<protein>
    <recommendedName>
        <fullName evidence="7">Endolytic murein transglycosylase</fullName>
        <ecNumber evidence="7">4.2.2.29</ecNumber>
    </recommendedName>
    <alternativeName>
        <fullName evidence="7">Peptidoglycan lytic transglycosylase</fullName>
    </alternativeName>
    <alternativeName>
        <fullName evidence="7">Peptidoglycan polymerization terminase</fullName>
    </alternativeName>
</protein>
<keyword evidence="5 7" id="KW-0456">Lyase</keyword>
<evidence type="ECO:0000256" key="5">
    <source>
        <dbReference type="ARBA" id="ARBA00023239"/>
    </source>
</evidence>
<accession>A0ABP7ZER6</accession>
<evidence type="ECO:0000256" key="8">
    <source>
        <dbReference type="SAM" id="MobiDB-lite"/>
    </source>
</evidence>
<dbReference type="HAMAP" id="MF_02065">
    <property type="entry name" value="MltG"/>
    <property type="match status" value="1"/>
</dbReference>
<feature type="site" description="Important for catalytic activity" evidence="7">
    <location>
        <position position="374"/>
    </location>
</feature>
<evidence type="ECO:0000313" key="10">
    <source>
        <dbReference type="Proteomes" id="UP001415169"/>
    </source>
</evidence>
<dbReference type="EMBL" id="BAABBV010000001">
    <property type="protein sequence ID" value="GAA4155396.1"/>
    <property type="molecule type" value="Genomic_DNA"/>
</dbReference>
<dbReference type="Pfam" id="PF02618">
    <property type="entry name" value="YceG"/>
    <property type="match status" value="1"/>
</dbReference>
<name>A0ABP7ZER6_9MICO</name>
<feature type="compositionally biased region" description="Basic and acidic residues" evidence="8">
    <location>
        <begin position="30"/>
        <end position="46"/>
    </location>
</feature>
<comment type="subcellular location">
    <subcellularLocation>
        <location evidence="7">Cell membrane</location>
        <topology evidence="7">Single-pass membrane protein</topology>
    </subcellularLocation>
</comment>
<evidence type="ECO:0000256" key="3">
    <source>
        <dbReference type="ARBA" id="ARBA00022989"/>
    </source>
</evidence>
<sequence>MTFRATPSDQHGPGPEPGRPETGQPRQPMTRREARELARAEAERAARGAHATPPEAAPVEEPQAEASPAPTGAAVWAASPVTAQTEVQRPVAAAPAAQETQAEESADDADADFSWLHAATHDHDGGRGGRGGRKPPKPPRSGGGGRRALTWIISTVVILGLIGGGALFAWNTFQPQVKAVLGHFDNKPTDYKGDGTGTVRITINQGDTGESISKTLATSGVVMTPQAFYSLLLQTHPDPVFQPGVYQLRKRMSAKSALALLQDPKSRLEHTLLIREGDREATVLQNAATATGIPLAQLQAAAKNPASFGLPPQAKTLEGFLFPATYNLDPGLTAQQVLTKLVDRTKQAFQEDGMPTDPAKLWSTVILASVVQSEAGPNPDDLPKIAGVFQNRLNKGMLLESDATVTYGLGKHAVFTTPEQRADASNPYNTYVHKGLPPGPVGNPGDGALKAAANPQGDYLFFTVVNLQTGETAFAKTADEQNANVAKLQAWCQDSANKAYCQ</sequence>
<dbReference type="InterPro" id="IPR003770">
    <property type="entry name" value="MLTG-like"/>
</dbReference>
<evidence type="ECO:0000313" key="9">
    <source>
        <dbReference type="EMBL" id="GAA4155396.1"/>
    </source>
</evidence>
<evidence type="ECO:0000256" key="6">
    <source>
        <dbReference type="ARBA" id="ARBA00023316"/>
    </source>
</evidence>
<keyword evidence="4 7" id="KW-0472">Membrane</keyword>
<dbReference type="Proteomes" id="UP001415169">
    <property type="component" value="Unassembled WGS sequence"/>
</dbReference>
<evidence type="ECO:0000256" key="4">
    <source>
        <dbReference type="ARBA" id="ARBA00023136"/>
    </source>
</evidence>
<proteinExistence type="inferred from homology"/>
<organism evidence="9 10">
    <name type="scientific">Gryllotalpicola daejeonensis</name>
    <dbReference type="NCBI Taxonomy" id="993087"/>
    <lineage>
        <taxon>Bacteria</taxon>
        <taxon>Bacillati</taxon>
        <taxon>Actinomycetota</taxon>
        <taxon>Actinomycetes</taxon>
        <taxon>Micrococcales</taxon>
        <taxon>Microbacteriaceae</taxon>
        <taxon>Gryllotalpicola</taxon>
    </lineage>
</organism>
<dbReference type="EC" id="4.2.2.29" evidence="7"/>
<comment type="catalytic activity">
    <reaction evidence="7">
        <text>a peptidoglycan chain = a peptidoglycan chain with N-acetyl-1,6-anhydromuramyl-[peptide] at the reducing end + a peptidoglycan chain with N-acetylglucosamine at the non-reducing end.</text>
        <dbReference type="EC" id="4.2.2.29"/>
    </reaction>
</comment>
<keyword evidence="1 7" id="KW-1003">Cell membrane</keyword>
<feature type="compositionally biased region" description="Acidic residues" evidence="8">
    <location>
        <begin position="101"/>
        <end position="111"/>
    </location>
</feature>
<keyword evidence="10" id="KW-1185">Reference proteome</keyword>
<comment type="caution">
    <text evidence="9">The sequence shown here is derived from an EMBL/GenBank/DDBJ whole genome shotgun (WGS) entry which is preliminary data.</text>
</comment>
<feature type="region of interest" description="Disordered" evidence="8">
    <location>
        <begin position="1"/>
        <end position="146"/>
    </location>
</feature>
<gene>
    <name evidence="7 9" type="primary">mltG</name>
    <name evidence="9" type="ORF">GCM10022286_04310</name>
</gene>
<keyword evidence="3 7" id="KW-1133">Transmembrane helix</keyword>
<dbReference type="CDD" id="cd08010">
    <property type="entry name" value="MltG_like"/>
    <property type="match status" value="1"/>
</dbReference>
<keyword evidence="2 7" id="KW-0812">Transmembrane</keyword>
<evidence type="ECO:0000256" key="1">
    <source>
        <dbReference type="ARBA" id="ARBA00022475"/>
    </source>
</evidence>
<feature type="compositionally biased region" description="Low complexity" evidence="8">
    <location>
        <begin position="49"/>
        <end position="70"/>
    </location>
</feature>
<dbReference type="PANTHER" id="PTHR30518:SF2">
    <property type="entry name" value="ENDOLYTIC MUREIN TRANSGLYCOSYLASE"/>
    <property type="match status" value="1"/>
</dbReference>
<keyword evidence="6 7" id="KW-0961">Cell wall biogenesis/degradation</keyword>
<dbReference type="RefSeq" id="WP_344790093.1">
    <property type="nucleotide sequence ID" value="NZ_BAABBV010000001.1"/>
</dbReference>
<comment type="similarity">
    <text evidence="7">Belongs to the transglycosylase MltG family.</text>
</comment>
<dbReference type="Gene3D" id="3.30.1490.480">
    <property type="entry name" value="Endolytic murein transglycosylase"/>
    <property type="match status" value="1"/>
</dbReference>
<comment type="function">
    <text evidence="7">Functions as a peptidoglycan terminase that cleaves nascent peptidoglycan strands endolytically to terminate their elongation.</text>
</comment>
<evidence type="ECO:0000256" key="7">
    <source>
        <dbReference type="HAMAP-Rule" id="MF_02065"/>
    </source>
</evidence>
<reference evidence="9" key="2">
    <citation type="submission" date="2023-12" db="EMBL/GenBank/DDBJ databases">
        <authorList>
            <person name="Sun Q."/>
            <person name="Inoue M."/>
        </authorList>
    </citation>
    <scope>NUCLEOTIDE SEQUENCE</scope>
    <source>
        <strain evidence="9">JCM 17590</strain>
    </source>
</reference>
<dbReference type="PANTHER" id="PTHR30518">
    <property type="entry name" value="ENDOLYTIC MUREIN TRANSGLYCOSYLASE"/>
    <property type="match status" value="1"/>
</dbReference>